<dbReference type="AlphaFoldDB" id="A0AAN5CS48"/>
<evidence type="ECO:0000313" key="6">
    <source>
        <dbReference type="EMBL" id="GMR49728.1"/>
    </source>
</evidence>
<name>A0AAN5CS48_9BILA</name>
<keyword evidence="3" id="KW-0812">Transmembrane</keyword>
<dbReference type="PROSITE" id="PS01186">
    <property type="entry name" value="EGF_2"/>
    <property type="match status" value="1"/>
</dbReference>
<sequence>MALPSSRVSTLVVPSSLLLVLLALAAAATEAEADPAQDAPQDEMTTRRFPVPPSPDQGDVRAVFRLKEMHPCKCENGGRCNRRVRKCECPFGFGGARCEKVDHEYFAERRALDAAAKERELQQEQQAVDSAAPGCYPATALWLVYVAAVVATVLLLLMLRAFALIAASIYQGEKDKPHALPDLYNDDVGNIYTLPLRPPPYSEKVAPAICSSTPLARPDCCAQRLLELQLQPDYLRTLQPLQHEQQPEYCCIV</sequence>
<feature type="transmembrane region" description="Helical" evidence="3">
    <location>
        <begin position="142"/>
        <end position="170"/>
    </location>
</feature>
<protein>
    <recommendedName>
        <fullName evidence="5">EGF-like domain-containing protein</fullName>
    </recommendedName>
</protein>
<dbReference type="SUPFAM" id="SSF57196">
    <property type="entry name" value="EGF/Laminin"/>
    <property type="match status" value="1"/>
</dbReference>
<evidence type="ECO:0000256" key="1">
    <source>
        <dbReference type="PROSITE-ProRule" id="PRU00076"/>
    </source>
</evidence>
<organism evidence="6 7">
    <name type="scientific">Pristionchus mayeri</name>
    <dbReference type="NCBI Taxonomy" id="1317129"/>
    <lineage>
        <taxon>Eukaryota</taxon>
        <taxon>Metazoa</taxon>
        <taxon>Ecdysozoa</taxon>
        <taxon>Nematoda</taxon>
        <taxon>Chromadorea</taxon>
        <taxon>Rhabditida</taxon>
        <taxon>Rhabditina</taxon>
        <taxon>Diplogasteromorpha</taxon>
        <taxon>Diplogasteroidea</taxon>
        <taxon>Neodiplogasteridae</taxon>
        <taxon>Pristionchus</taxon>
    </lineage>
</organism>
<accession>A0AAN5CS48</accession>
<proteinExistence type="predicted"/>
<comment type="caution">
    <text evidence="1">Lacks conserved residue(s) required for the propagation of feature annotation.</text>
</comment>
<comment type="caution">
    <text evidence="6">The sequence shown here is derived from an EMBL/GenBank/DDBJ whole genome shotgun (WGS) entry which is preliminary data.</text>
</comment>
<feature type="signal peptide" evidence="4">
    <location>
        <begin position="1"/>
        <end position="33"/>
    </location>
</feature>
<dbReference type="PROSITE" id="PS50026">
    <property type="entry name" value="EGF_3"/>
    <property type="match status" value="1"/>
</dbReference>
<evidence type="ECO:0000256" key="4">
    <source>
        <dbReference type="SAM" id="SignalP"/>
    </source>
</evidence>
<evidence type="ECO:0000259" key="5">
    <source>
        <dbReference type="PROSITE" id="PS50026"/>
    </source>
</evidence>
<dbReference type="EMBL" id="BTRK01000004">
    <property type="protein sequence ID" value="GMR49728.1"/>
    <property type="molecule type" value="Genomic_DNA"/>
</dbReference>
<feature type="chain" id="PRO_5042840539" description="EGF-like domain-containing protein" evidence="4">
    <location>
        <begin position="34"/>
        <end position="253"/>
    </location>
</feature>
<feature type="disulfide bond" evidence="1">
    <location>
        <begin position="89"/>
        <end position="98"/>
    </location>
</feature>
<keyword evidence="7" id="KW-1185">Reference proteome</keyword>
<dbReference type="Proteomes" id="UP001328107">
    <property type="component" value="Unassembled WGS sequence"/>
</dbReference>
<keyword evidence="4" id="KW-0732">Signal</keyword>
<feature type="compositionally biased region" description="Low complexity" evidence="2">
    <location>
        <begin position="32"/>
        <end position="43"/>
    </location>
</feature>
<dbReference type="Gene3D" id="2.10.25.10">
    <property type="entry name" value="Laminin"/>
    <property type="match status" value="1"/>
</dbReference>
<feature type="region of interest" description="Disordered" evidence="2">
    <location>
        <begin position="32"/>
        <end position="54"/>
    </location>
</feature>
<evidence type="ECO:0000256" key="2">
    <source>
        <dbReference type="SAM" id="MobiDB-lite"/>
    </source>
</evidence>
<gene>
    <name evidence="6" type="ORF">PMAYCL1PPCAC_19923</name>
</gene>
<keyword evidence="3" id="KW-0472">Membrane</keyword>
<evidence type="ECO:0000256" key="3">
    <source>
        <dbReference type="SAM" id="Phobius"/>
    </source>
</evidence>
<dbReference type="PROSITE" id="PS00022">
    <property type="entry name" value="EGF_1"/>
    <property type="match status" value="1"/>
</dbReference>
<keyword evidence="1" id="KW-1015">Disulfide bond</keyword>
<evidence type="ECO:0000313" key="7">
    <source>
        <dbReference type="Proteomes" id="UP001328107"/>
    </source>
</evidence>
<dbReference type="InterPro" id="IPR000742">
    <property type="entry name" value="EGF"/>
</dbReference>
<keyword evidence="3" id="KW-1133">Transmembrane helix</keyword>
<reference evidence="7" key="1">
    <citation type="submission" date="2022-10" db="EMBL/GenBank/DDBJ databases">
        <title>Genome assembly of Pristionchus species.</title>
        <authorList>
            <person name="Yoshida K."/>
            <person name="Sommer R.J."/>
        </authorList>
    </citation>
    <scope>NUCLEOTIDE SEQUENCE [LARGE SCALE GENOMIC DNA]</scope>
    <source>
        <strain evidence="7">RS5460</strain>
    </source>
</reference>
<keyword evidence="1" id="KW-0245">EGF-like domain</keyword>
<feature type="domain" description="EGF-like" evidence="5">
    <location>
        <begin position="68"/>
        <end position="99"/>
    </location>
</feature>